<dbReference type="Pfam" id="PF04405">
    <property type="entry name" value="ScdA_N"/>
    <property type="match status" value="1"/>
</dbReference>
<evidence type="ECO:0000256" key="4">
    <source>
        <dbReference type="ARBA" id="ARBA00023004"/>
    </source>
</evidence>
<evidence type="ECO:0000259" key="6">
    <source>
        <dbReference type="Pfam" id="PF10006"/>
    </source>
</evidence>
<dbReference type="GO" id="GO:0046872">
    <property type="term" value="F:metal ion binding"/>
    <property type="evidence" value="ECO:0007669"/>
    <property type="project" value="UniProtKB-KW"/>
</dbReference>
<keyword evidence="3" id="KW-0479">Metal-binding</keyword>
<evidence type="ECO:0000259" key="5">
    <source>
        <dbReference type="Pfam" id="PF01814"/>
    </source>
</evidence>
<dbReference type="RefSeq" id="WP_079700812.1">
    <property type="nucleotide sequence ID" value="NZ_FUYR01000001.1"/>
</dbReference>
<protein>
    <submittedName>
        <fullName evidence="7">Regulator of cell morphogenesis and NO signaling</fullName>
    </submittedName>
</protein>
<dbReference type="Gene3D" id="1.10.3910.10">
    <property type="entry name" value="SP0561-like"/>
    <property type="match status" value="1"/>
</dbReference>
<comment type="subcellular location">
    <subcellularLocation>
        <location evidence="1">Cytoplasm</location>
    </subcellularLocation>
</comment>
<dbReference type="EMBL" id="FUYR01000001">
    <property type="protein sequence ID" value="SKB29876.1"/>
    <property type="molecule type" value="Genomic_DNA"/>
</dbReference>
<dbReference type="InterPro" id="IPR038062">
    <property type="entry name" value="ScdA-like_N_sf"/>
</dbReference>
<proteinExistence type="predicted"/>
<accession>A0A1T5A4K1</accession>
<dbReference type="Gene3D" id="1.20.120.520">
    <property type="entry name" value="nmb1532 protein domain like"/>
    <property type="match status" value="1"/>
</dbReference>
<feature type="domain" description="Hemerythrin-like" evidence="5">
    <location>
        <begin position="157"/>
        <end position="308"/>
    </location>
</feature>
<evidence type="ECO:0000313" key="7">
    <source>
        <dbReference type="EMBL" id="SKB29876.1"/>
    </source>
</evidence>
<sequence>MEILDILDVTQIEPRFKHPRIFEKFDSLNPNEGFIIDNDHDPKPLYYQLIGERGNVFTWDYLENGPERWKVKIRKIDGQDKVETIGEMVTKDYRKAQVFKKFGIDFCCGGKKTVEEVCLTKGLDSAKIISELEAVQNQEPAAGHKFDEWPLDFLADYIINTHHDYVKNNVPFITELANKVAKVHRQGHPETIEIANIFNEVGKDLSLHLMKEENIVFPYVKALVQNTKTGEASPIAAFDSIETPTQMMEMEHEQAGEAMAAIRELTADYTLPEGACTSYTLLYKKLQEFENDLFNHVHLENNILFPKAIALEKESLGSEVKK</sequence>
<dbReference type="Pfam" id="PF10006">
    <property type="entry name" value="DUF2249"/>
    <property type="match status" value="1"/>
</dbReference>
<keyword evidence="2" id="KW-0963">Cytoplasm</keyword>
<dbReference type="STRING" id="572036.SAMN05661099_0314"/>
<gene>
    <name evidence="7" type="ORF">SAMN05661099_0314</name>
</gene>
<evidence type="ECO:0000256" key="1">
    <source>
        <dbReference type="ARBA" id="ARBA00004496"/>
    </source>
</evidence>
<evidence type="ECO:0000313" key="8">
    <source>
        <dbReference type="Proteomes" id="UP000189981"/>
    </source>
</evidence>
<dbReference type="AlphaFoldDB" id="A0A1T5A4K1"/>
<dbReference type="PANTHER" id="PTHR36438:SF1">
    <property type="entry name" value="IRON-SULFUR CLUSTER REPAIR PROTEIN YTFE"/>
    <property type="match status" value="1"/>
</dbReference>
<dbReference type="PANTHER" id="PTHR36438">
    <property type="entry name" value="IRON-SULFUR CLUSTER REPAIR PROTEIN YTFE"/>
    <property type="match status" value="1"/>
</dbReference>
<organism evidence="7 8">
    <name type="scientific">Daejeonella lutea</name>
    <dbReference type="NCBI Taxonomy" id="572036"/>
    <lineage>
        <taxon>Bacteria</taxon>
        <taxon>Pseudomonadati</taxon>
        <taxon>Bacteroidota</taxon>
        <taxon>Sphingobacteriia</taxon>
        <taxon>Sphingobacteriales</taxon>
        <taxon>Sphingobacteriaceae</taxon>
        <taxon>Daejeonella</taxon>
    </lineage>
</organism>
<evidence type="ECO:0000256" key="3">
    <source>
        <dbReference type="ARBA" id="ARBA00022723"/>
    </source>
</evidence>
<dbReference type="GO" id="GO:0005737">
    <property type="term" value="C:cytoplasm"/>
    <property type="evidence" value="ECO:0007669"/>
    <property type="project" value="UniProtKB-SubCell"/>
</dbReference>
<dbReference type="Proteomes" id="UP000189981">
    <property type="component" value="Unassembled WGS sequence"/>
</dbReference>
<dbReference type="InterPro" id="IPR012312">
    <property type="entry name" value="Hemerythrin-like"/>
</dbReference>
<feature type="domain" description="DUF2249" evidence="6">
    <location>
        <begin position="7"/>
        <end position="75"/>
    </location>
</feature>
<keyword evidence="8" id="KW-1185">Reference proteome</keyword>
<name>A0A1T5A4K1_9SPHI</name>
<dbReference type="NCBIfam" id="TIGR03652">
    <property type="entry name" value="FeS_repair_RIC"/>
    <property type="match status" value="1"/>
</dbReference>
<dbReference type="InterPro" id="IPR019903">
    <property type="entry name" value="RIC_family"/>
</dbReference>
<evidence type="ECO:0000256" key="2">
    <source>
        <dbReference type="ARBA" id="ARBA00022490"/>
    </source>
</evidence>
<reference evidence="8" key="1">
    <citation type="submission" date="2017-02" db="EMBL/GenBank/DDBJ databases">
        <authorList>
            <person name="Varghese N."/>
            <person name="Submissions S."/>
        </authorList>
    </citation>
    <scope>NUCLEOTIDE SEQUENCE [LARGE SCALE GENOMIC DNA]</scope>
    <source>
        <strain evidence="8">DSM 22385</strain>
    </source>
</reference>
<dbReference type="InterPro" id="IPR018720">
    <property type="entry name" value="DUF2249"/>
</dbReference>
<dbReference type="OrthoDB" id="9797132at2"/>
<keyword evidence="4" id="KW-0408">Iron</keyword>
<dbReference type="Pfam" id="PF01814">
    <property type="entry name" value="Hemerythrin"/>
    <property type="match status" value="1"/>
</dbReference>